<sequence>MVSLMSIPGKVTEQIILEVITKDVMVITKEVNQEPSAWNFEDEIMFDQSEDWSSHGQWKDTEGLEHVQRRATELGKSLERKSHEKQLKKLGVFSLEKKRLKGDLITLYNSLKGGCSQLGIDPFSEMTSGRTRGHGPKLHLGRFKLDMRMHFLTERDVKH</sequence>
<accession>A0A8K1LTT6</accession>
<reference evidence="1" key="1">
    <citation type="submission" date="2019-04" db="EMBL/GenBank/DDBJ databases">
        <title>Genome assembly of Zosterops borbonicus 15179.</title>
        <authorList>
            <person name="Leroy T."/>
            <person name="Anselmetti Y."/>
            <person name="Tilak M.-K."/>
            <person name="Nabholz B."/>
        </authorList>
    </citation>
    <scope>NUCLEOTIDE SEQUENCE</scope>
    <source>
        <strain evidence="1">HGM_15179</strain>
        <tissue evidence="1">Muscle</tissue>
    </source>
</reference>
<protein>
    <submittedName>
        <fullName evidence="1">Uncharacterized protein</fullName>
    </submittedName>
</protein>
<dbReference type="Proteomes" id="UP000796761">
    <property type="component" value="Unassembled WGS sequence"/>
</dbReference>
<evidence type="ECO:0000313" key="2">
    <source>
        <dbReference type="Proteomes" id="UP000796761"/>
    </source>
</evidence>
<proteinExistence type="predicted"/>
<comment type="caution">
    <text evidence="1">The sequence shown here is derived from an EMBL/GenBank/DDBJ whole genome shotgun (WGS) entry which is preliminary data.</text>
</comment>
<organism evidence="1 2">
    <name type="scientific">Zosterops borbonicus</name>
    <dbReference type="NCBI Taxonomy" id="364589"/>
    <lineage>
        <taxon>Eukaryota</taxon>
        <taxon>Metazoa</taxon>
        <taxon>Chordata</taxon>
        <taxon>Craniata</taxon>
        <taxon>Vertebrata</taxon>
        <taxon>Euteleostomi</taxon>
        <taxon>Archelosauria</taxon>
        <taxon>Archosauria</taxon>
        <taxon>Dinosauria</taxon>
        <taxon>Saurischia</taxon>
        <taxon>Theropoda</taxon>
        <taxon>Coelurosauria</taxon>
        <taxon>Aves</taxon>
        <taxon>Neognathae</taxon>
        <taxon>Neoaves</taxon>
        <taxon>Telluraves</taxon>
        <taxon>Australaves</taxon>
        <taxon>Passeriformes</taxon>
        <taxon>Sylvioidea</taxon>
        <taxon>Zosteropidae</taxon>
        <taxon>Zosterops</taxon>
    </lineage>
</organism>
<evidence type="ECO:0000313" key="1">
    <source>
        <dbReference type="EMBL" id="TRZ26600.1"/>
    </source>
</evidence>
<name>A0A8K1LTT6_9PASS</name>
<dbReference type="AlphaFoldDB" id="A0A8K1LTT6"/>
<keyword evidence="2" id="KW-1185">Reference proteome</keyword>
<dbReference type="OrthoDB" id="276744at2759"/>
<dbReference type="EMBL" id="SWJQ01000008">
    <property type="protein sequence ID" value="TRZ26600.1"/>
    <property type="molecule type" value="Genomic_DNA"/>
</dbReference>
<gene>
    <name evidence="1" type="ORF">HGM15179_000481</name>
</gene>